<feature type="compositionally biased region" description="Low complexity" evidence="7">
    <location>
        <begin position="353"/>
        <end position="373"/>
    </location>
</feature>
<feature type="compositionally biased region" description="Low complexity" evidence="7">
    <location>
        <begin position="84"/>
        <end position="105"/>
    </location>
</feature>
<dbReference type="InParanoid" id="F2U7J5"/>
<feature type="compositionally biased region" description="Gly residues" evidence="7">
    <location>
        <begin position="45"/>
        <end position="62"/>
    </location>
</feature>
<organism evidence="9">
    <name type="scientific">Salpingoeca rosetta (strain ATCC 50818 / BSB-021)</name>
    <dbReference type="NCBI Taxonomy" id="946362"/>
    <lineage>
        <taxon>Eukaryota</taxon>
        <taxon>Choanoflagellata</taxon>
        <taxon>Craspedida</taxon>
        <taxon>Salpingoecidae</taxon>
        <taxon>Salpingoeca</taxon>
    </lineage>
</organism>
<evidence type="ECO:0000256" key="7">
    <source>
        <dbReference type="SAM" id="MobiDB-lite"/>
    </source>
</evidence>
<sequence length="1014" mass="109234">MDAAKQQQHTTSSSAKESATDVRRSAGMMKKGGGRGRGRGRGRGEGSGGEGDGTGSGRGSGRGPRTSVATDRSRAVKKPTPQESPAASATLTPTARSKRASATTAARKKTPTTTVPEAEQRGTSPKQRSQGRDRSARSSATAHGANTAIEPATNEVRPDSVDAPPATRGEPDPRSGSGSGTARSRDTKGANGSAIEPPTKLPPIAPSPPASEDNKVQVTPTGSGRGRRRTSGHALARAGSGQKNQQHHQQQHQQQKHQQQKQQTARPGEQDADDEERVRLPPIHPQQQQQQQNETQEAMASAPAVAQDQDVPGATHAQAPQSSQQPQHANEEEGQEEEEGDQDQEQKQPPEPQEQQEQQEQQEPQEQQELQGQQKEEEQQQPEAEQEAVPTAPATRTANGFVNGRAGNGATAPHSPRTRQQTVPGVGKQSRTRPRRSAGNGRSNPAPAEAPAQLKAQASSRDHNTQPQSQQSQQKQNGRQGDHPLRQQQQAQAHVQQQRPAQERQGRREQRAAPLPQVDKVATEAPTPATGTSGVSSPSPEGPTPTHSAPTTGSMFKDICRTLQQLYEEAKDIKDGMQADYIPELAAVNPELFAIAAVSCDGETWVHGDAHIPFTLQSTCKPLLYCLAQSLVGWEEVHDHIGYEPSGQRFNAFALDEDKNPHNPMLNAGAIMSSAIIWTHLKQKVAAYKAVKAFVEEMAGHVTPVTFDNSVYLSELATASRNFALTYFMSETSQLLADANIQEVLELYFSACSLSCDCLGLAAIAATFANGGVSPITESDIMSPEMVQNALSLMYNCGMYDYSGRFAFEVGIPAKSGVSGALFLSVPGKLGIAIWSPRLDRKGNSVRGLHVAQRLVEEHRNLHVFGNVLRRPQRTKTRVARATEESLSLLLIQSAAHGKLDVVKRIIEFRGVGVDETDVDGRTALHEAIVRGHEKVATYLISKGASCVIKDKLGNTPCSDAAHHNLTHVLPRDVLLQHVHQPSSSPTSSADEDDVPFFQRKDRSPASCTHSQQP</sequence>
<dbReference type="Pfam" id="PF04960">
    <property type="entry name" value="Glutaminase"/>
    <property type="match status" value="1"/>
</dbReference>
<dbReference type="GO" id="GO:0004359">
    <property type="term" value="F:glutaminase activity"/>
    <property type="evidence" value="ECO:0007669"/>
    <property type="project" value="UniProtKB-EC"/>
</dbReference>
<feature type="compositionally biased region" description="Basic residues" evidence="7">
    <location>
        <begin position="32"/>
        <end position="41"/>
    </location>
</feature>
<evidence type="ECO:0000256" key="6">
    <source>
        <dbReference type="PROSITE-ProRule" id="PRU00023"/>
    </source>
</evidence>
<feature type="compositionally biased region" description="Pro residues" evidence="7">
    <location>
        <begin position="199"/>
        <end position="209"/>
    </location>
</feature>
<evidence type="ECO:0000256" key="2">
    <source>
        <dbReference type="ARBA" id="ARBA00011881"/>
    </source>
</evidence>
<dbReference type="GO" id="GO:0006537">
    <property type="term" value="P:glutamate biosynthetic process"/>
    <property type="evidence" value="ECO:0007669"/>
    <property type="project" value="TreeGrafter"/>
</dbReference>
<dbReference type="STRING" id="946362.F2U7J5"/>
<dbReference type="HAMAP" id="MF_00313">
    <property type="entry name" value="Glutaminase"/>
    <property type="match status" value="1"/>
</dbReference>
<dbReference type="PANTHER" id="PTHR12544">
    <property type="entry name" value="GLUTAMINASE"/>
    <property type="match status" value="1"/>
</dbReference>
<evidence type="ECO:0000256" key="5">
    <source>
        <dbReference type="ARBA" id="ARBA00049534"/>
    </source>
</evidence>
<dbReference type="Proteomes" id="UP000007799">
    <property type="component" value="Unassembled WGS sequence"/>
</dbReference>
<feature type="region of interest" description="Disordered" evidence="7">
    <location>
        <begin position="1"/>
        <end position="554"/>
    </location>
</feature>
<accession>F2U7J5</accession>
<feature type="compositionally biased region" description="Basic residues" evidence="7">
    <location>
        <begin position="245"/>
        <end position="259"/>
    </location>
</feature>
<dbReference type="GO" id="GO:0006543">
    <property type="term" value="P:L-glutamine catabolic process"/>
    <property type="evidence" value="ECO:0007669"/>
    <property type="project" value="TreeGrafter"/>
</dbReference>
<evidence type="ECO:0000256" key="3">
    <source>
        <dbReference type="ARBA" id="ARBA00012918"/>
    </source>
</evidence>
<keyword evidence="9" id="KW-1185">Reference proteome</keyword>
<protein>
    <recommendedName>
        <fullName evidence="3">glutaminase</fullName>
        <ecNumber evidence="3">3.5.1.2</ecNumber>
    </recommendedName>
</protein>
<feature type="repeat" description="ANK" evidence="6">
    <location>
        <begin position="920"/>
        <end position="952"/>
    </location>
</feature>
<name>F2U7J5_SALR5</name>
<dbReference type="GeneID" id="16075494"/>
<comment type="catalytic activity">
    <reaction evidence="5">
        <text>L-glutamine + H2O = L-glutamate + NH4(+)</text>
        <dbReference type="Rhea" id="RHEA:15889"/>
        <dbReference type="ChEBI" id="CHEBI:15377"/>
        <dbReference type="ChEBI" id="CHEBI:28938"/>
        <dbReference type="ChEBI" id="CHEBI:29985"/>
        <dbReference type="ChEBI" id="CHEBI:58359"/>
        <dbReference type="EC" id="3.5.1.2"/>
    </reaction>
</comment>
<feature type="compositionally biased region" description="Polar residues" evidence="7">
    <location>
        <begin position="529"/>
        <end position="554"/>
    </location>
</feature>
<dbReference type="PROSITE" id="PS50088">
    <property type="entry name" value="ANK_REPEAT"/>
    <property type="match status" value="1"/>
</dbReference>
<keyword evidence="4" id="KW-0378">Hydrolase</keyword>
<comment type="subunit">
    <text evidence="2">Homotetramer.</text>
</comment>
<dbReference type="InterPro" id="IPR015868">
    <property type="entry name" value="Glutaminase"/>
</dbReference>
<dbReference type="SMART" id="SM00248">
    <property type="entry name" value="ANK"/>
    <property type="match status" value="2"/>
</dbReference>
<keyword evidence="6" id="KW-0040">ANK repeat</keyword>
<dbReference type="PROSITE" id="PS50297">
    <property type="entry name" value="ANK_REP_REGION"/>
    <property type="match status" value="1"/>
</dbReference>
<dbReference type="Gene3D" id="1.25.40.20">
    <property type="entry name" value="Ankyrin repeat-containing domain"/>
    <property type="match status" value="1"/>
</dbReference>
<dbReference type="FunFam" id="3.40.710.10:FF:000005">
    <property type="entry name" value="Glutaminase"/>
    <property type="match status" value="1"/>
</dbReference>
<feature type="compositionally biased region" description="Low complexity" evidence="7">
    <location>
        <begin position="316"/>
        <end position="328"/>
    </location>
</feature>
<evidence type="ECO:0000256" key="1">
    <source>
        <dbReference type="ARBA" id="ARBA00011076"/>
    </source>
</evidence>
<comment type="similarity">
    <text evidence="1">Belongs to the glutaminase family.</text>
</comment>
<dbReference type="AlphaFoldDB" id="F2U7J5"/>
<dbReference type="Gene3D" id="3.40.710.10">
    <property type="entry name" value="DD-peptidase/beta-lactamase superfamily"/>
    <property type="match status" value="1"/>
</dbReference>
<proteinExistence type="inferred from homology"/>
<dbReference type="InterPro" id="IPR012338">
    <property type="entry name" value="Beta-lactam/transpept-like"/>
</dbReference>
<dbReference type="SUPFAM" id="SSF48403">
    <property type="entry name" value="Ankyrin repeat"/>
    <property type="match status" value="1"/>
</dbReference>
<feature type="compositionally biased region" description="Low complexity" evidence="7">
    <location>
        <begin position="487"/>
        <end position="500"/>
    </location>
</feature>
<gene>
    <name evidence="8" type="ORF">PTSG_04019</name>
</gene>
<evidence type="ECO:0000313" key="8">
    <source>
        <dbReference type="EMBL" id="EGD83412.1"/>
    </source>
</evidence>
<evidence type="ECO:0000313" key="9">
    <source>
        <dbReference type="Proteomes" id="UP000007799"/>
    </source>
</evidence>
<feature type="compositionally biased region" description="Polar residues" evidence="7">
    <location>
        <begin position="1"/>
        <end position="17"/>
    </location>
</feature>
<dbReference type="InterPro" id="IPR036770">
    <property type="entry name" value="Ankyrin_rpt-contain_sf"/>
</dbReference>
<dbReference type="eggNOG" id="KOG0506">
    <property type="taxonomic scope" value="Eukaryota"/>
</dbReference>
<dbReference type="InterPro" id="IPR002110">
    <property type="entry name" value="Ankyrin_rpt"/>
</dbReference>
<reference evidence="8" key="1">
    <citation type="submission" date="2009-08" db="EMBL/GenBank/DDBJ databases">
        <title>Annotation of Salpingoeca rosetta.</title>
        <authorList>
            <consortium name="The Broad Institute Genome Sequencing Platform"/>
            <person name="Russ C."/>
            <person name="Cuomo C."/>
            <person name="Burger G."/>
            <person name="Gray M.W."/>
            <person name="Holland P.W.H."/>
            <person name="King N."/>
            <person name="Lang F.B.F."/>
            <person name="Roger A.J."/>
            <person name="Ruiz-Trillo I."/>
            <person name="Young S.K."/>
            <person name="Zeng Q."/>
            <person name="Gargeya S."/>
            <person name="Alvarado L."/>
            <person name="Berlin A."/>
            <person name="Chapman S.B."/>
            <person name="Chen Z."/>
            <person name="Freedman E."/>
            <person name="Gellesch M."/>
            <person name="Goldberg J."/>
            <person name="Griggs A."/>
            <person name="Gujja S."/>
            <person name="Heilman E."/>
            <person name="Heiman D."/>
            <person name="Howarth C."/>
            <person name="Mehta T."/>
            <person name="Neiman D."/>
            <person name="Pearson M."/>
            <person name="Roberts A."/>
            <person name="Saif S."/>
            <person name="Shea T."/>
            <person name="Shenoy N."/>
            <person name="Sisk P."/>
            <person name="Stolte C."/>
            <person name="Sykes S."/>
            <person name="White J."/>
            <person name="Yandava C."/>
            <person name="Haas B."/>
            <person name="Nusbaum C."/>
            <person name="Birren B."/>
        </authorList>
    </citation>
    <scope>NUCLEOTIDE SEQUENCE [LARGE SCALE GENOMIC DNA]</scope>
    <source>
        <strain evidence="8">ATCC 50818</strain>
    </source>
</reference>
<dbReference type="PANTHER" id="PTHR12544:SF29">
    <property type="entry name" value="GLUTAMINASE"/>
    <property type="match status" value="1"/>
</dbReference>
<dbReference type="OrthoDB" id="9995210at2759"/>
<evidence type="ECO:0000256" key="4">
    <source>
        <dbReference type="ARBA" id="ARBA00022801"/>
    </source>
</evidence>
<feature type="compositionally biased region" description="Acidic residues" evidence="7">
    <location>
        <begin position="332"/>
        <end position="343"/>
    </location>
</feature>
<dbReference type="Pfam" id="PF12796">
    <property type="entry name" value="Ank_2"/>
    <property type="match status" value="1"/>
</dbReference>
<dbReference type="OMA" id="GWWEGSK"/>
<feature type="compositionally biased region" description="Basic and acidic residues" evidence="7">
    <location>
        <begin position="501"/>
        <end position="511"/>
    </location>
</feature>
<dbReference type="RefSeq" id="XP_004994916.1">
    <property type="nucleotide sequence ID" value="XM_004994859.1"/>
</dbReference>
<dbReference type="KEGG" id="sre:PTSG_04019"/>
<feature type="region of interest" description="Disordered" evidence="7">
    <location>
        <begin position="979"/>
        <end position="1014"/>
    </location>
</feature>
<dbReference type="EMBL" id="GL832963">
    <property type="protein sequence ID" value="EGD83412.1"/>
    <property type="molecule type" value="Genomic_DNA"/>
</dbReference>
<dbReference type="NCBIfam" id="TIGR03814">
    <property type="entry name" value="Gln_ase"/>
    <property type="match status" value="1"/>
</dbReference>
<dbReference type="SUPFAM" id="SSF56601">
    <property type="entry name" value="beta-lactamase/transpeptidase-like"/>
    <property type="match status" value="1"/>
</dbReference>
<feature type="compositionally biased region" description="Polar residues" evidence="7">
    <location>
        <begin position="980"/>
        <end position="989"/>
    </location>
</feature>
<feature type="compositionally biased region" description="Low complexity" evidence="7">
    <location>
        <begin position="466"/>
        <end position="476"/>
    </location>
</feature>
<dbReference type="EC" id="3.5.1.2" evidence="3"/>